<dbReference type="KEGG" id="nha:Nham_0841"/>
<dbReference type="HOGENOM" id="CLU_125932_0_0_5"/>
<feature type="compositionally biased region" description="Basic and acidic residues" evidence="1">
    <location>
        <begin position="1"/>
        <end position="10"/>
    </location>
</feature>
<evidence type="ECO:0000313" key="4">
    <source>
        <dbReference type="Proteomes" id="UP000001953"/>
    </source>
</evidence>
<name>Q1QPY4_NITHX</name>
<dbReference type="Proteomes" id="UP000001953">
    <property type="component" value="Chromosome"/>
</dbReference>
<organism evidence="3 4">
    <name type="scientific">Nitrobacter hamburgensis (strain DSM 10229 / NCIMB 13809 / X14)</name>
    <dbReference type="NCBI Taxonomy" id="323097"/>
    <lineage>
        <taxon>Bacteria</taxon>
        <taxon>Pseudomonadati</taxon>
        <taxon>Pseudomonadota</taxon>
        <taxon>Alphaproteobacteria</taxon>
        <taxon>Hyphomicrobiales</taxon>
        <taxon>Nitrobacteraceae</taxon>
        <taxon>Nitrobacter</taxon>
    </lineage>
</organism>
<dbReference type="OrthoDB" id="2086138at2"/>
<dbReference type="Pfam" id="PF18932">
    <property type="entry name" value="DUF5681"/>
    <property type="match status" value="1"/>
</dbReference>
<proteinExistence type="predicted"/>
<dbReference type="AlphaFoldDB" id="Q1QPY4"/>
<sequence>MSKRSDDDARSNCTASPTKRVPRVRARILRKARNPDVGYGKPPVEHQFKPGQSGNPRGRPRGRKSEAKMLDDVLYRMVGVRGPGGTRKIPVLEAMLYRFAEDSLKGNTKTAAFLLARHAAATSMTQEAPELSADDKAVVEAFLQDFAAKNGETNTSEWQSHEK</sequence>
<dbReference type="STRING" id="323097.Nham_0841"/>
<dbReference type="eggNOG" id="ENOG50332VX">
    <property type="taxonomic scope" value="Bacteria"/>
</dbReference>
<evidence type="ECO:0000256" key="1">
    <source>
        <dbReference type="SAM" id="MobiDB-lite"/>
    </source>
</evidence>
<keyword evidence="4" id="KW-1185">Reference proteome</keyword>
<reference evidence="3 4" key="1">
    <citation type="submission" date="2006-03" db="EMBL/GenBank/DDBJ databases">
        <title>Complete sequence of chromosome of Nitrobacter hamburgensis X14.</title>
        <authorList>
            <consortium name="US DOE Joint Genome Institute"/>
            <person name="Copeland A."/>
            <person name="Lucas S."/>
            <person name="Lapidus A."/>
            <person name="Barry K."/>
            <person name="Detter J.C."/>
            <person name="Glavina del Rio T."/>
            <person name="Hammon N."/>
            <person name="Israni S."/>
            <person name="Dalin E."/>
            <person name="Tice H."/>
            <person name="Pitluck S."/>
            <person name="Chain P."/>
            <person name="Malfatti S."/>
            <person name="Shin M."/>
            <person name="Vergez L."/>
            <person name="Schmutz J."/>
            <person name="Larimer F."/>
            <person name="Land M."/>
            <person name="Hauser L."/>
            <person name="Kyrpides N."/>
            <person name="Ivanova N."/>
            <person name="Ward B."/>
            <person name="Arp D."/>
            <person name="Klotz M."/>
            <person name="Stein L."/>
            <person name="O'Mullan G."/>
            <person name="Starkenburg S."/>
            <person name="Sayavedra L."/>
            <person name="Poret-Peterson A.T."/>
            <person name="Gentry M.E."/>
            <person name="Bruce D."/>
            <person name="Richardson P."/>
        </authorList>
    </citation>
    <scope>NUCLEOTIDE SEQUENCE [LARGE SCALE GENOMIC DNA]</scope>
    <source>
        <strain evidence="4">DSM 10229 / NCIMB 13809 / X14</strain>
    </source>
</reference>
<protein>
    <recommendedName>
        <fullName evidence="2">DUF5681 domain-containing protein</fullName>
    </recommendedName>
</protein>
<evidence type="ECO:0000313" key="3">
    <source>
        <dbReference type="EMBL" id="ABE61713.1"/>
    </source>
</evidence>
<dbReference type="InterPro" id="IPR043736">
    <property type="entry name" value="DUF5681"/>
</dbReference>
<dbReference type="RefSeq" id="WP_011509414.1">
    <property type="nucleotide sequence ID" value="NC_007964.1"/>
</dbReference>
<feature type="domain" description="DUF5681" evidence="2">
    <location>
        <begin position="45"/>
        <end position="120"/>
    </location>
</feature>
<evidence type="ECO:0000259" key="2">
    <source>
        <dbReference type="Pfam" id="PF18932"/>
    </source>
</evidence>
<dbReference type="EMBL" id="CP000319">
    <property type="protein sequence ID" value="ABE61713.1"/>
    <property type="molecule type" value="Genomic_DNA"/>
</dbReference>
<accession>Q1QPY4</accession>
<feature type="region of interest" description="Disordered" evidence="1">
    <location>
        <begin position="1"/>
        <end position="67"/>
    </location>
</feature>
<feature type="compositionally biased region" description="Basic residues" evidence="1">
    <location>
        <begin position="20"/>
        <end position="32"/>
    </location>
</feature>
<gene>
    <name evidence="3" type="ordered locus">Nham_0841</name>
</gene>